<dbReference type="Proteomes" id="UP001341281">
    <property type="component" value="Chromosome 01"/>
</dbReference>
<dbReference type="AlphaFoldDB" id="A0AAQ3PGN9"/>
<sequence length="101" mass="11452">MDLPCPCRSTSRLPRRASLPLVRPRRTGHGVGDGACQAVPGAAKSCTRPERFQLENLVRHELEQQSLIEERERMEREYTQKRIIKAHLTLIHGSAVAVVER</sequence>
<evidence type="ECO:0000313" key="1">
    <source>
        <dbReference type="EMBL" id="WVZ51790.1"/>
    </source>
</evidence>
<dbReference type="EMBL" id="CP144745">
    <property type="protein sequence ID" value="WVZ51790.1"/>
    <property type="molecule type" value="Genomic_DNA"/>
</dbReference>
<name>A0AAQ3PGN9_PASNO</name>
<organism evidence="1 2">
    <name type="scientific">Paspalum notatum var. saurae</name>
    <dbReference type="NCBI Taxonomy" id="547442"/>
    <lineage>
        <taxon>Eukaryota</taxon>
        <taxon>Viridiplantae</taxon>
        <taxon>Streptophyta</taxon>
        <taxon>Embryophyta</taxon>
        <taxon>Tracheophyta</taxon>
        <taxon>Spermatophyta</taxon>
        <taxon>Magnoliopsida</taxon>
        <taxon>Liliopsida</taxon>
        <taxon>Poales</taxon>
        <taxon>Poaceae</taxon>
        <taxon>PACMAD clade</taxon>
        <taxon>Panicoideae</taxon>
        <taxon>Andropogonodae</taxon>
        <taxon>Paspaleae</taxon>
        <taxon>Paspalinae</taxon>
        <taxon>Paspalum</taxon>
    </lineage>
</organism>
<protein>
    <submittedName>
        <fullName evidence="1">Uncharacterized protein</fullName>
    </submittedName>
</protein>
<evidence type="ECO:0000313" key="2">
    <source>
        <dbReference type="Proteomes" id="UP001341281"/>
    </source>
</evidence>
<accession>A0AAQ3PGN9</accession>
<keyword evidence="2" id="KW-1185">Reference proteome</keyword>
<reference evidence="1 2" key="1">
    <citation type="submission" date="2024-02" db="EMBL/GenBank/DDBJ databases">
        <title>High-quality chromosome-scale genome assembly of Pensacola bahiagrass (Paspalum notatum Flugge var. saurae).</title>
        <authorList>
            <person name="Vega J.M."/>
            <person name="Podio M."/>
            <person name="Orjuela J."/>
            <person name="Siena L.A."/>
            <person name="Pessino S.C."/>
            <person name="Combes M.C."/>
            <person name="Mariac C."/>
            <person name="Albertini E."/>
            <person name="Pupilli F."/>
            <person name="Ortiz J.P.A."/>
            <person name="Leblanc O."/>
        </authorList>
    </citation>
    <scope>NUCLEOTIDE SEQUENCE [LARGE SCALE GENOMIC DNA]</scope>
    <source>
        <strain evidence="1">R1</strain>
        <tissue evidence="1">Leaf</tissue>
    </source>
</reference>
<gene>
    <name evidence="1" type="ORF">U9M48_002900</name>
</gene>
<proteinExistence type="predicted"/>